<protein>
    <submittedName>
        <fullName evidence="2">Uncharacterized protein</fullName>
    </submittedName>
</protein>
<feature type="region of interest" description="Disordered" evidence="1">
    <location>
        <begin position="20"/>
        <end position="39"/>
    </location>
</feature>
<dbReference type="Proteomes" id="UP001209570">
    <property type="component" value="Unassembled WGS sequence"/>
</dbReference>
<reference evidence="2" key="1">
    <citation type="submission" date="2021-12" db="EMBL/GenBank/DDBJ databases">
        <title>Prjna785345.</title>
        <authorList>
            <person name="Rujirawat T."/>
            <person name="Krajaejun T."/>
        </authorList>
    </citation>
    <scope>NUCLEOTIDE SEQUENCE</scope>
    <source>
        <strain evidence="2">Pi057C3</strain>
    </source>
</reference>
<evidence type="ECO:0000313" key="3">
    <source>
        <dbReference type="Proteomes" id="UP001209570"/>
    </source>
</evidence>
<gene>
    <name evidence="2" type="ORF">P43SY_011875</name>
</gene>
<dbReference type="EMBL" id="JAKCXM010005923">
    <property type="protein sequence ID" value="KAJ0388883.1"/>
    <property type="molecule type" value="Genomic_DNA"/>
</dbReference>
<sequence length="78" mass="8944">MIYLSRFRKPGTVDLAGASLEAESDSNQDQTQQDEEEVQEKLHEAMDVGNGMTREVRLKQECAFSLYHCLAVLDRPWQ</sequence>
<keyword evidence="3" id="KW-1185">Reference proteome</keyword>
<accession>A0AAD5Q3S4</accession>
<feature type="compositionally biased region" description="Acidic residues" evidence="1">
    <location>
        <begin position="22"/>
        <end position="38"/>
    </location>
</feature>
<organism evidence="2 3">
    <name type="scientific">Pythium insidiosum</name>
    <name type="common">Pythiosis disease agent</name>
    <dbReference type="NCBI Taxonomy" id="114742"/>
    <lineage>
        <taxon>Eukaryota</taxon>
        <taxon>Sar</taxon>
        <taxon>Stramenopiles</taxon>
        <taxon>Oomycota</taxon>
        <taxon>Peronosporomycetes</taxon>
        <taxon>Pythiales</taxon>
        <taxon>Pythiaceae</taxon>
        <taxon>Pythium</taxon>
    </lineage>
</organism>
<name>A0AAD5Q3S4_PYTIN</name>
<proteinExistence type="predicted"/>
<evidence type="ECO:0000256" key="1">
    <source>
        <dbReference type="SAM" id="MobiDB-lite"/>
    </source>
</evidence>
<comment type="caution">
    <text evidence="2">The sequence shown here is derived from an EMBL/GenBank/DDBJ whole genome shotgun (WGS) entry which is preliminary data.</text>
</comment>
<dbReference type="AlphaFoldDB" id="A0AAD5Q3S4"/>
<evidence type="ECO:0000313" key="2">
    <source>
        <dbReference type="EMBL" id="KAJ0388883.1"/>
    </source>
</evidence>